<keyword evidence="10" id="KW-1278">Translocase</keyword>
<dbReference type="SUPFAM" id="SSF142019">
    <property type="entry name" value="Nqo1 FMN-binding domain-like"/>
    <property type="match status" value="1"/>
</dbReference>
<accession>A0A1R4EDH7</accession>
<dbReference type="FunFam" id="3.40.50.11540:FF:000001">
    <property type="entry name" value="NADH dehydrogenase [ubiquinone] flavoprotein 1, mitochondrial"/>
    <property type="match status" value="1"/>
</dbReference>
<dbReference type="InterPro" id="IPR037225">
    <property type="entry name" value="Nuo51_FMN-bd_sf"/>
</dbReference>
<feature type="compositionally biased region" description="Polar residues" evidence="17">
    <location>
        <begin position="508"/>
        <end position="519"/>
    </location>
</feature>
<keyword evidence="20" id="KW-1185">Reference proteome</keyword>
<dbReference type="InterPro" id="IPR011538">
    <property type="entry name" value="Nuo51_FMN-bd"/>
</dbReference>
<comment type="cofactor">
    <cofactor evidence="2 16">
        <name>[4Fe-4S] cluster</name>
        <dbReference type="ChEBI" id="CHEBI:49883"/>
    </cofactor>
</comment>
<keyword evidence="8 16" id="KW-0874">Quinone</keyword>
<feature type="domain" description="NADH-ubiquinone oxidoreductase 51kDa subunit iron-sulphur binding" evidence="18">
    <location>
        <begin position="382"/>
        <end position="427"/>
    </location>
</feature>
<dbReference type="InterPro" id="IPR001949">
    <property type="entry name" value="NADH-UbQ_OxRdtase_51kDa_CS"/>
</dbReference>
<dbReference type="InterPro" id="IPR019575">
    <property type="entry name" value="Nuop51_4Fe4S-bd"/>
</dbReference>
<dbReference type="OrthoDB" id="9805533at2"/>
<comment type="function">
    <text evidence="16">NDH-1 shuttles electrons from NADH, via FMN and iron-sulfur (Fe-S) centers, to quinones in the respiratory chain.</text>
</comment>
<dbReference type="GO" id="GO:0051539">
    <property type="term" value="F:4 iron, 4 sulfur cluster binding"/>
    <property type="evidence" value="ECO:0007669"/>
    <property type="project" value="UniProtKB-UniRule"/>
</dbReference>
<organism evidence="19 20">
    <name type="scientific">Psychrobacter pasteurii</name>
    <dbReference type="NCBI Taxonomy" id="1945520"/>
    <lineage>
        <taxon>Bacteria</taxon>
        <taxon>Pseudomonadati</taxon>
        <taxon>Pseudomonadota</taxon>
        <taxon>Gammaproteobacteria</taxon>
        <taxon>Moraxellales</taxon>
        <taxon>Moraxellaceae</taxon>
        <taxon>Psychrobacter</taxon>
    </lineage>
</organism>
<comment type="catalytic activity">
    <reaction evidence="15 16">
        <text>a quinone + NADH + 5 H(+)(in) = a quinol + NAD(+) + 4 H(+)(out)</text>
        <dbReference type="Rhea" id="RHEA:57888"/>
        <dbReference type="ChEBI" id="CHEBI:15378"/>
        <dbReference type="ChEBI" id="CHEBI:24646"/>
        <dbReference type="ChEBI" id="CHEBI:57540"/>
        <dbReference type="ChEBI" id="CHEBI:57945"/>
        <dbReference type="ChEBI" id="CHEBI:132124"/>
    </reaction>
</comment>
<keyword evidence="6 16" id="KW-0285">Flavoprotein</keyword>
<evidence type="ECO:0000256" key="7">
    <source>
        <dbReference type="ARBA" id="ARBA00022643"/>
    </source>
</evidence>
<evidence type="ECO:0000313" key="19">
    <source>
        <dbReference type="EMBL" id="SJM36520.1"/>
    </source>
</evidence>
<dbReference type="SUPFAM" id="SSF140490">
    <property type="entry name" value="Nqo1C-terminal domain-like"/>
    <property type="match status" value="1"/>
</dbReference>
<keyword evidence="12 16" id="KW-0411">Iron-sulfur</keyword>
<evidence type="ECO:0000256" key="3">
    <source>
        <dbReference type="ARBA" id="ARBA00007523"/>
    </source>
</evidence>
<dbReference type="STRING" id="1945520.A1019T_00481"/>
<dbReference type="PROSITE" id="PS00645">
    <property type="entry name" value="COMPLEX1_51K_2"/>
    <property type="match status" value="1"/>
</dbReference>
<keyword evidence="19" id="KW-0560">Oxidoreductase</keyword>
<comment type="subunit">
    <text evidence="14">Composed of 13 different subunits. Subunits NuoCD, E, F, and G constitute the peripheral sector of the complex.</text>
</comment>
<evidence type="ECO:0000313" key="20">
    <source>
        <dbReference type="Proteomes" id="UP000188169"/>
    </source>
</evidence>
<evidence type="ECO:0000256" key="10">
    <source>
        <dbReference type="ARBA" id="ARBA00022967"/>
    </source>
</evidence>
<dbReference type="Pfam" id="PF10589">
    <property type="entry name" value="NADH_4Fe-4S"/>
    <property type="match status" value="1"/>
</dbReference>
<name>A0A1R4EDH7_9GAMM</name>
<dbReference type="Proteomes" id="UP000188169">
    <property type="component" value="Unassembled WGS sequence"/>
</dbReference>
<comment type="similarity">
    <text evidence="3 16">Belongs to the complex I 51 kDa subunit family.</text>
</comment>
<evidence type="ECO:0000256" key="13">
    <source>
        <dbReference type="ARBA" id="ARBA00023027"/>
    </source>
</evidence>
<evidence type="ECO:0000256" key="8">
    <source>
        <dbReference type="ARBA" id="ARBA00022719"/>
    </source>
</evidence>
<dbReference type="Gene3D" id="1.20.1440.230">
    <property type="entry name" value="NADH-ubiquinone oxidoreductase 51kDa subunit, iron-sulphur binding domain"/>
    <property type="match status" value="1"/>
</dbReference>
<dbReference type="PANTHER" id="PTHR43578">
    <property type="entry name" value="NADH-QUINONE OXIDOREDUCTASE SUBUNIT F"/>
    <property type="match status" value="1"/>
</dbReference>
<protein>
    <recommendedName>
        <fullName evidence="4 16">NADH-quinone oxidoreductase subunit F</fullName>
        <ecNumber evidence="16">7.1.1.-</ecNumber>
    </recommendedName>
</protein>
<dbReference type="Gene3D" id="3.40.50.11540">
    <property type="entry name" value="NADH-ubiquinone oxidoreductase 51kDa subunit"/>
    <property type="match status" value="1"/>
</dbReference>
<dbReference type="GO" id="GO:0008137">
    <property type="term" value="F:NADH dehydrogenase (ubiquinone) activity"/>
    <property type="evidence" value="ECO:0007669"/>
    <property type="project" value="InterPro"/>
</dbReference>
<evidence type="ECO:0000259" key="18">
    <source>
        <dbReference type="SMART" id="SM00928"/>
    </source>
</evidence>
<evidence type="ECO:0000256" key="15">
    <source>
        <dbReference type="ARBA" id="ARBA00047712"/>
    </source>
</evidence>
<feature type="region of interest" description="Disordered" evidence="17">
    <location>
        <begin position="491"/>
        <end position="537"/>
    </location>
</feature>
<feature type="compositionally biased region" description="Polar residues" evidence="17">
    <location>
        <begin position="527"/>
        <end position="537"/>
    </location>
</feature>
<evidence type="ECO:0000256" key="1">
    <source>
        <dbReference type="ARBA" id="ARBA00001917"/>
    </source>
</evidence>
<dbReference type="GO" id="GO:0010181">
    <property type="term" value="F:FMN binding"/>
    <property type="evidence" value="ECO:0007669"/>
    <property type="project" value="InterPro"/>
</dbReference>
<dbReference type="PANTHER" id="PTHR43578:SF3">
    <property type="entry name" value="NADH-QUINONE OXIDOREDUCTASE SUBUNIT F"/>
    <property type="match status" value="1"/>
</dbReference>
<dbReference type="Pfam" id="PF01512">
    <property type="entry name" value="Complex1_51K"/>
    <property type="match status" value="1"/>
</dbReference>
<proteinExistence type="inferred from homology"/>
<dbReference type="InterPro" id="IPR037207">
    <property type="entry name" value="Nuop51_4Fe4S-bd_sf"/>
</dbReference>
<dbReference type="GO" id="GO:0051287">
    <property type="term" value="F:NAD binding"/>
    <property type="evidence" value="ECO:0007669"/>
    <property type="project" value="UniProtKB-UniRule"/>
</dbReference>
<evidence type="ECO:0000256" key="14">
    <source>
        <dbReference type="ARBA" id="ARBA00026021"/>
    </source>
</evidence>
<comment type="cofactor">
    <cofactor evidence="1 16">
        <name>FMN</name>
        <dbReference type="ChEBI" id="CHEBI:58210"/>
    </cofactor>
</comment>
<evidence type="ECO:0000256" key="12">
    <source>
        <dbReference type="ARBA" id="ARBA00023014"/>
    </source>
</evidence>
<evidence type="ECO:0000256" key="11">
    <source>
        <dbReference type="ARBA" id="ARBA00023004"/>
    </source>
</evidence>
<evidence type="ECO:0000256" key="4">
    <source>
        <dbReference type="ARBA" id="ARBA00019901"/>
    </source>
</evidence>
<reference evidence="20" key="1">
    <citation type="submission" date="2017-02" db="EMBL/GenBank/DDBJ databases">
        <authorList>
            <person name="Mornico D."/>
        </authorList>
    </citation>
    <scope>NUCLEOTIDE SEQUENCE [LARGE SCALE GENOMIC DNA]</scope>
</reference>
<dbReference type="NCBIfam" id="NF010120">
    <property type="entry name" value="PRK13596.1"/>
    <property type="match status" value="1"/>
</dbReference>
<keyword evidence="5 16" id="KW-0004">4Fe-4S</keyword>
<keyword evidence="11 16" id="KW-0408">Iron</keyword>
<dbReference type="SMART" id="SM00928">
    <property type="entry name" value="NADH_4Fe-4S"/>
    <property type="match status" value="1"/>
</dbReference>
<dbReference type="EC" id="7.1.1.-" evidence="16"/>
<dbReference type="SUPFAM" id="SSF142984">
    <property type="entry name" value="Nqo1 middle domain-like"/>
    <property type="match status" value="1"/>
</dbReference>
<evidence type="ECO:0000256" key="5">
    <source>
        <dbReference type="ARBA" id="ARBA00022485"/>
    </source>
</evidence>
<gene>
    <name evidence="19" type="primary">nuoF</name>
    <name evidence="19" type="ORF">A1019T_00481</name>
</gene>
<dbReference type="GO" id="GO:0046872">
    <property type="term" value="F:metal ion binding"/>
    <property type="evidence" value="ECO:0007669"/>
    <property type="project" value="UniProtKB-KW"/>
</dbReference>
<dbReference type="FunFam" id="1.20.1440.230:FF:000002">
    <property type="entry name" value="NADH-quinone oxidoreductase subunit F"/>
    <property type="match status" value="1"/>
</dbReference>
<keyword evidence="9 16" id="KW-0479">Metal-binding</keyword>
<dbReference type="EMBL" id="FUGD01000049">
    <property type="protein sequence ID" value="SJM36520.1"/>
    <property type="molecule type" value="Genomic_DNA"/>
</dbReference>
<dbReference type="FunFam" id="3.10.20.600:FF:000002">
    <property type="entry name" value="NADH-quinone oxidoreductase subunit F"/>
    <property type="match status" value="1"/>
</dbReference>
<dbReference type="GO" id="GO:0016491">
    <property type="term" value="F:oxidoreductase activity"/>
    <property type="evidence" value="ECO:0007669"/>
    <property type="project" value="UniProtKB-KW"/>
</dbReference>
<keyword evidence="13 16" id="KW-0520">NAD</keyword>
<dbReference type="NCBIfam" id="TIGR01959">
    <property type="entry name" value="nuoF_fam"/>
    <property type="match status" value="1"/>
</dbReference>
<dbReference type="InterPro" id="IPR011537">
    <property type="entry name" value="NADH-UbQ_OxRdtase_suF"/>
</dbReference>
<dbReference type="Gene3D" id="3.10.20.600">
    <property type="match status" value="1"/>
</dbReference>
<evidence type="ECO:0000256" key="9">
    <source>
        <dbReference type="ARBA" id="ARBA00022723"/>
    </source>
</evidence>
<dbReference type="GO" id="GO:0048038">
    <property type="term" value="F:quinone binding"/>
    <property type="evidence" value="ECO:0007669"/>
    <property type="project" value="UniProtKB-KW"/>
</dbReference>
<evidence type="ECO:0000256" key="17">
    <source>
        <dbReference type="SAM" id="MobiDB-lite"/>
    </source>
</evidence>
<keyword evidence="7 16" id="KW-0288">FMN</keyword>
<sequence length="537" mass="58062">MSQNEQNLAAENAATPRLSIAEQFARRKQGQAPSQLNNQRVPIYGGKATATIETKPLTWRLAHHDAILDLETYQSLRGFEGLKTALNKAPKEVGDMIKAANVRGRGGAGFNAGLKWSFMTPPDGGPRYLICNADEMEPGTFKDRLLMERLPFQLIEGMLITAHAIGATDGYIFIRGEYILAAERLMAAIDECLANNLLGDNILGSEFGFNLHVHTGAGRYICGEETALINCLEGRRANPRTKPPFPQVSGAWGRPTVVNNVETLSNMPAILVNGVEWYQSLPNEKGNSTTPGTKIFGCSGLVNDPGLWELPFGYTAREIIEDLAGGMKQGKRLKAWLPGGASTDFLTTDHLDVPMDFDSIQKAGSRMGTGLIMVVDESQDMVPLLKNLEIFFQRESCGFCTPCRDGLPWGVKLLTAIDDGEGQVGDVEKLEGLTRDLWLGKTFCAHAPGAMEPLMSALKYFRHEFDSKIVVPAVEVDAETSEWAESEIKKVMSSMGNSSPAASSNSGADTGSNVNSDTTAGAEAGNKTPTSNPSDVK</sequence>
<dbReference type="AlphaFoldDB" id="A0A1R4EDH7"/>
<evidence type="ECO:0000256" key="2">
    <source>
        <dbReference type="ARBA" id="ARBA00001966"/>
    </source>
</evidence>
<dbReference type="RefSeq" id="WP_077447921.1">
    <property type="nucleotide sequence ID" value="NZ_FUGD01000049.1"/>
</dbReference>
<feature type="compositionally biased region" description="Low complexity" evidence="17">
    <location>
        <begin position="492"/>
        <end position="507"/>
    </location>
</feature>
<evidence type="ECO:0000256" key="16">
    <source>
        <dbReference type="RuleBase" id="RU364066"/>
    </source>
</evidence>
<evidence type="ECO:0000256" key="6">
    <source>
        <dbReference type="ARBA" id="ARBA00022630"/>
    </source>
</evidence>